<dbReference type="InterPro" id="IPR012677">
    <property type="entry name" value="Nucleotide-bd_a/b_plait_sf"/>
</dbReference>
<dbReference type="GO" id="GO:0008270">
    <property type="term" value="F:zinc ion binding"/>
    <property type="evidence" value="ECO:0007669"/>
    <property type="project" value="UniProtKB-KW"/>
</dbReference>
<evidence type="ECO:0000256" key="8">
    <source>
        <dbReference type="ARBA" id="ARBA00022771"/>
    </source>
</evidence>
<feature type="zinc finger region" description="C3H1-type" evidence="16">
    <location>
        <begin position="386"/>
        <end position="414"/>
    </location>
</feature>
<reference evidence="21 22" key="1">
    <citation type="submission" date="2014-11" db="EMBL/GenBank/DDBJ databases">
        <title>Genetic blueprint of the zoonotic pathogen Toxocara canis.</title>
        <authorList>
            <person name="Zhu X.-Q."/>
            <person name="Korhonen P.K."/>
            <person name="Cai H."/>
            <person name="Young N.D."/>
            <person name="Nejsum P."/>
            <person name="von Samson-Himmelstjerna G."/>
            <person name="Boag P.R."/>
            <person name="Tan P."/>
            <person name="Li Q."/>
            <person name="Min J."/>
            <person name="Yang Y."/>
            <person name="Wang X."/>
            <person name="Fang X."/>
            <person name="Hall R.S."/>
            <person name="Hofmann A."/>
            <person name="Sternberg P.W."/>
            <person name="Jex A.R."/>
            <person name="Gasser R.B."/>
        </authorList>
    </citation>
    <scope>NUCLEOTIDE SEQUENCE [LARGE SCALE GENOMIC DNA]</scope>
    <source>
        <strain evidence="21">PN_DK_2014</strain>
    </source>
</reference>
<dbReference type="EMBL" id="JPKZ01003117">
    <property type="protein sequence ID" value="KHN73384.1"/>
    <property type="molecule type" value="Genomic_DNA"/>
</dbReference>
<evidence type="ECO:0000256" key="2">
    <source>
        <dbReference type="ARBA" id="ARBA00004141"/>
    </source>
</evidence>
<dbReference type="InterPro" id="IPR035979">
    <property type="entry name" value="RBD_domain_sf"/>
</dbReference>
<dbReference type="AlphaFoldDB" id="A0A0B2UVV4"/>
<feature type="domain" description="C3H1-type" evidence="20">
    <location>
        <begin position="386"/>
        <end position="414"/>
    </location>
</feature>
<dbReference type="SUPFAM" id="SSF54928">
    <property type="entry name" value="RNA-binding domain, RBD"/>
    <property type="match status" value="1"/>
</dbReference>
<dbReference type="SMART" id="SM00361">
    <property type="entry name" value="RRM_1"/>
    <property type="match status" value="1"/>
</dbReference>
<dbReference type="GO" id="GO:0000398">
    <property type="term" value="P:mRNA splicing, via spliceosome"/>
    <property type="evidence" value="ECO:0007669"/>
    <property type="project" value="InterPro"/>
</dbReference>
<keyword evidence="5 18" id="KW-0812">Transmembrane</keyword>
<feature type="transmembrane region" description="Helical" evidence="18">
    <location>
        <begin position="177"/>
        <end position="202"/>
    </location>
</feature>
<evidence type="ECO:0000259" key="19">
    <source>
        <dbReference type="PROSITE" id="PS50102"/>
    </source>
</evidence>
<dbReference type="InterPro" id="IPR019408">
    <property type="entry name" value="7TM_GPCR_serpentine_rcpt_Srab"/>
</dbReference>
<keyword evidence="12 18" id="KW-0472">Membrane</keyword>
<dbReference type="FunFam" id="3.30.70.330:FF:000055">
    <property type="entry name" value="Splicing factor U2AF 35 kDa subunit"/>
    <property type="match status" value="1"/>
</dbReference>
<evidence type="ECO:0000256" key="1">
    <source>
        <dbReference type="ARBA" id="ARBA00004123"/>
    </source>
</evidence>
<evidence type="ECO:0000256" key="6">
    <source>
        <dbReference type="ARBA" id="ARBA00022723"/>
    </source>
</evidence>
<evidence type="ECO:0000259" key="20">
    <source>
        <dbReference type="PROSITE" id="PS50103"/>
    </source>
</evidence>
<organism evidence="21 22">
    <name type="scientific">Toxocara canis</name>
    <name type="common">Canine roundworm</name>
    <dbReference type="NCBI Taxonomy" id="6265"/>
    <lineage>
        <taxon>Eukaryota</taxon>
        <taxon>Metazoa</taxon>
        <taxon>Ecdysozoa</taxon>
        <taxon>Nematoda</taxon>
        <taxon>Chromadorea</taxon>
        <taxon>Rhabditida</taxon>
        <taxon>Spirurina</taxon>
        <taxon>Ascaridomorpha</taxon>
        <taxon>Ascaridoidea</taxon>
        <taxon>Toxocaridae</taxon>
        <taxon>Toxocara</taxon>
    </lineage>
</organism>
<comment type="subcellular location">
    <subcellularLocation>
        <location evidence="2">Membrane</location>
        <topology evidence="2">Multi-pass membrane protein</topology>
    </subcellularLocation>
    <subcellularLocation>
        <location evidence="1">Nucleus</location>
    </subcellularLocation>
</comment>
<evidence type="ECO:0000313" key="22">
    <source>
        <dbReference type="Proteomes" id="UP000031036"/>
    </source>
</evidence>
<evidence type="ECO:0000256" key="7">
    <source>
        <dbReference type="ARBA" id="ARBA00022737"/>
    </source>
</evidence>
<keyword evidence="7" id="KW-0677">Repeat</keyword>
<feature type="domain" description="C3H1-type" evidence="20">
    <location>
        <begin position="524"/>
        <end position="551"/>
    </location>
</feature>
<dbReference type="Pfam" id="PF00076">
    <property type="entry name" value="RRM_1"/>
    <property type="match status" value="1"/>
</dbReference>
<feature type="compositionally biased region" description="Basic and acidic residues" evidence="17">
    <location>
        <begin position="592"/>
        <end position="607"/>
    </location>
</feature>
<dbReference type="Proteomes" id="UP000031036">
    <property type="component" value="Unassembled WGS sequence"/>
</dbReference>
<dbReference type="SMART" id="SM00356">
    <property type="entry name" value="ZnF_C3H1"/>
    <property type="match status" value="2"/>
</dbReference>
<gene>
    <name evidence="21" type="primary">U2af1</name>
    <name evidence="21" type="ORF">Tcan_11532</name>
</gene>
<feature type="transmembrane region" description="Helical" evidence="18">
    <location>
        <begin position="280"/>
        <end position="300"/>
    </location>
</feature>
<comment type="similarity">
    <text evidence="3">Belongs to the splicing factor SR family.</text>
</comment>
<dbReference type="Gene3D" id="3.30.70.330">
    <property type="match status" value="1"/>
</dbReference>
<dbReference type="InterPro" id="IPR000571">
    <property type="entry name" value="Znf_CCCH"/>
</dbReference>
<evidence type="ECO:0000256" key="17">
    <source>
        <dbReference type="SAM" id="MobiDB-lite"/>
    </source>
</evidence>
<evidence type="ECO:0000256" key="9">
    <source>
        <dbReference type="ARBA" id="ARBA00022833"/>
    </source>
</evidence>
<accession>A0A0B2UVV4</accession>
<keyword evidence="11 18" id="KW-1133">Transmembrane helix</keyword>
<feature type="region of interest" description="Disordered" evidence="17">
    <location>
        <begin position="578"/>
        <end position="613"/>
    </location>
</feature>
<protein>
    <submittedName>
        <fullName evidence="21">Splicing factor U2AF 35 kDa subunit</fullName>
    </submittedName>
</protein>
<dbReference type="PANTHER" id="PTHR12620">
    <property type="entry name" value="U2 SNRNP AUXILIARY FACTOR, SMALL SUBUNIT"/>
    <property type="match status" value="1"/>
</dbReference>
<keyword evidence="6 16" id="KW-0479">Metal-binding</keyword>
<dbReference type="CDD" id="cd12538">
    <property type="entry name" value="RRM_U2AF35"/>
    <property type="match status" value="1"/>
</dbReference>
<evidence type="ECO:0000256" key="15">
    <source>
        <dbReference type="PROSITE-ProRule" id="PRU00176"/>
    </source>
</evidence>
<evidence type="ECO:0000256" key="14">
    <source>
        <dbReference type="ARBA" id="ARBA00023242"/>
    </source>
</evidence>
<evidence type="ECO:0000256" key="16">
    <source>
        <dbReference type="PROSITE-ProRule" id="PRU00723"/>
    </source>
</evidence>
<feature type="transmembrane region" description="Helical" evidence="18">
    <location>
        <begin position="240"/>
        <end position="260"/>
    </location>
</feature>
<evidence type="ECO:0000313" key="21">
    <source>
        <dbReference type="EMBL" id="KHN73384.1"/>
    </source>
</evidence>
<sequence length="613" mass="70626">MEIFVKSFFIRVSCILRTVLAILAVVATLMIFKIRGNYMLCHANARMLLHAYLLWNLLLAIAFFVLSVVDVARISVKYADWCDYLISVKIGYPIRAFNVVCAFGIELTMVSFCVERAVAVFFYSKYEKSTSVRLACVLISLQVIGALTSTLASTITITDFDATTVQIVMRTATNFKGIRVIPFLQFAYGLFALVVLHVLLVISNIRLYRYERASATHRIRTICLGQRYQLQENKKSIKSMLPLFWTTFLVLNTTAAANILGFKIEGIHSDRRFIISYNNFFNNIPIILPFVVCALMLVMFPKLRHKFHFEFLRNQRVHSKEQIQSVSQSAMADAGNGYFRYLHNQWAEGTRAEQGLVAMDRRMSRGYQQTEDLSGAEYLASIYGTEKDKVNCSFYFKIGACRHGDKCSRTHHRPTFSPTILLQNFYHNPVVDVRQADAFDKVGKKDPEEQKYFDEFYEEVFTELERKYGEIDEMNVCENIGEHMIGNVYVKFVREEDAEKAVKDLSNRWFNGQPIYAELSPVTDFREARCRQHEVTTCSKGGFCNFMHLKAISPELGDRLYGRRGRYADEAGHYPSARREFGGGRGGGGGRYYRDRSPRDRRRDDWGGWRSRY</sequence>
<evidence type="ECO:0000256" key="13">
    <source>
        <dbReference type="ARBA" id="ARBA00023187"/>
    </source>
</evidence>
<dbReference type="STRING" id="6265.A0A0B2UVV4"/>
<feature type="zinc finger region" description="C3H1-type" evidence="16">
    <location>
        <begin position="524"/>
        <end position="551"/>
    </location>
</feature>
<feature type="transmembrane region" description="Helical" evidence="18">
    <location>
        <begin position="96"/>
        <end position="122"/>
    </location>
</feature>
<keyword evidence="10 15" id="KW-0694">RNA-binding</keyword>
<dbReference type="InterPro" id="IPR009145">
    <property type="entry name" value="U2AF_small"/>
</dbReference>
<dbReference type="GO" id="GO:0016020">
    <property type="term" value="C:membrane"/>
    <property type="evidence" value="ECO:0007669"/>
    <property type="project" value="UniProtKB-SubCell"/>
</dbReference>
<dbReference type="OrthoDB" id="423462at2759"/>
<dbReference type="GO" id="GO:0003723">
    <property type="term" value="F:RNA binding"/>
    <property type="evidence" value="ECO:0007669"/>
    <property type="project" value="UniProtKB-UniRule"/>
</dbReference>
<proteinExistence type="inferred from homology"/>
<comment type="caution">
    <text evidence="21">The sequence shown here is derived from an EMBL/GenBank/DDBJ whole genome shotgun (WGS) entry which is preliminary data.</text>
</comment>
<evidence type="ECO:0000256" key="10">
    <source>
        <dbReference type="ARBA" id="ARBA00022884"/>
    </source>
</evidence>
<keyword evidence="4" id="KW-0507">mRNA processing</keyword>
<evidence type="ECO:0000256" key="3">
    <source>
        <dbReference type="ARBA" id="ARBA00010269"/>
    </source>
</evidence>
<evidence type="ECO:0000256" key="5">
    <source>
        <dbReference type="ARBA" id="ARBA00022692"/>
    </source>
</evidence>
<keyword evidence="8 16" id="KW-0863">Zinc-finger</keyword>
<evidence type="ECO:0000256" key="4">
    <source>
        <dbReference type="ARBA" id="ARBA00022664"/>
    </source>
</evidence>
<dbReference type="InterPro" id="IPR000504">
    <property type="entry name" value="RRM_dom"/>
</dbReference>
<dbReference type="PRINTS" id="PR01848">
    <property type="entry name" value="U2AUXFACTOR"/>
</dbReference>
<feature type="transmembrane region" description="Helical" evidence="18">
    <location>
        <begin position="15"/>
        <end position="32"/>
    </location>
</feature>
<dbReference type="Pfam" id="PF10292">
    <property type="entry name" value="7TM_GPCR_Srab"/>
    <property type="match status" value="1"/>
</dbReference>
<feature type="transmembrane region" description="Helical" evidence="18">
    <location>
        <begin position="134"/>
        <end position="157"/>
    </location>
</feature>
<evidence type="ECO:0000256" key="18">
    <source>
        <dbReference type="SAM" id="Phobius"/>
    </source>
</evidence>
<dbReference type="InterPro" id="IPR003954">
    <property type="entry name" value="RRM_euk-type"/>
</dbReference>
<name>A0A0B2UVV4_TOXCA</name>
<feature type="domain" description="RRM" evidence="19">
    <location>
        <begin position="442"/>
        <end position="522"/>
    </location>
</feature>
<dbReference type="PROSITE" id="PS50103">
    <property type="entry name" value="ZF_C3H1"/>
    <property type="match status" value="2"/>
</dbReference>
<dbReference type="GO" id="GO:0089701">
    <property type="term" value="C:U2AF complex"/>
    <property type="evidence" value="ECO:0007669"/>
    <property type="project" value="InterPro"/>
</dbReference>
<keyword evidence="13" id="KW-0508">mRNA splicing</keyword>
<dbReference type="PROSITE" id="PS50102">
    <property type="entry name" value="RRM"/>
    <property type="match status" value="1"/>
</dbReference>
<keyword evidence="22" id="KW-1185">Reference proteome</keyword>
<keyword evidence="9 16" id="KW-0862">Zinc</keyword>
<feature type="transmembrane region" description="Helical" evidence="18">
    <location>
        <begin position="53"/>
        <end position="76"/>
    </location>
</feature>
<evidence type="ECO:0000256" key="11">
    <source>
        <dbReference type="ARBA" id="ARBA00022989"/>
    </source>
</evidence>
<dbReference type="Pfam" id="PF00642">
    <property type="entry name" value="zf-CCCH"/>
    <property type="match status" value="1"/>
</dbReference>
<keyword evidence="14" id="KW-0539">Nucleus</keyword>
<evidence type="ECO:0000256" key="12">
    <source>
        <dbReference type="ARBA" id="ARBA00023136"/>
    </source>
</evidence>